<dbReference type="EMBL" id="NEVH01021221">
    <property type="protein sequence ID" value="PNF19778.1"/>
    <property type="molecule type" value="Genomic_DNA"/>
</dbReference>
<evidence type="ECO:0000313" key="2">
    <source>
        <dbReference type="Proteomes" id="UP000235965"/>
    </source>
</evidence>
<dbReference type="AlphaFoldDB" id="A0A2J7PTW7"/>
<accession>A0A2J7PTW7</accession>
<name>A0A2J7PTW7_9NEOP</name>
<proteinExistence type="predicted"/>
<dbReference type="Proteomes" id="UP000235965">
    <property type="component" value="Unassembled WGS sequence"/>
</dbReference>
<reference evidence="1 2" key="1">
    <citation type="submission" date="2017-12" db="EMBL/GenBank/DDBJ databases">
        <title>Hemimetabolous genomes reveal molecular basis of termite eusociality.</title>
        <authorList>
            <person name="Harrison M.C."/>
            <person name="Jongepier E."/>
            <person name="Robertson H.M."/>
            <person name="Arning N."/>
            <person name="Bitard-Feildel T."/>
            <person name="Chao H."/>
            <person name="Childers C.P."/>
            <person name="Dinh H."/>
            <person name="Doddapaneni H."/>
            <person name="Dugan S."/>
            <person name="Gowin J."/>
            <person name="Greiner C."/>
            <person name="Han Y."/>
            <person name="Hu H."/>
            <person name="Hughes D.S.T."/>
            <person name="Huylmans A.-K."/>
            <person name="Kemena C."/>
            <person name="Kremer L.P.M."/>
            <person name="Lee S.L."/>
            <person name="Lopez-Ezquerra A."/>
            <person name="Mallet L."/>
            <person name="Monroy-Kuhn J.M."/>
            <person name="Moser A."/>
            <person name="Murali S.C."/>
            <person name="Muzny D.M."/>
            <person name="Otani S."/>
            <person name="Piulachs M.-D."/>
            <person name="Poelchau M."/>
            <person name="Qu J."/>
            <person name="Schaub F."/>
            <person name="Wada-Katsumata A."/>
            <person name="Worley K.C."/>
            <person name="Xie Q."/>
            <person name="Ylla G."/>
            <person name="Poulsen M."/>
            <person name="Gibbs R.A."/>
            <person name="Schal C."/>
            <person name="Richards S."/>
            <person name="Belles X."/>
            <person name="Korb J."/>
            <person name="Bornberg-Bauer E."/>
        </authorList>
    </citation>
    <scope>NUCLEOTIDE SEQUENCE [LARGE SCALE GENOMIC DNA]</scope>
    <source>
        <tissue evidence="1">Whole body</tissue>
    </source>
</reference>
<keyword evidence="2" id="KW-1185">Reference proteome</keyword>
<protein>
    <submittedName>
        <fullName evidence="1">Uncharacterized protein</fullName>
    </submittedName>
</protein>
<dbReference type="InParanoid" id="A0A2J7PTW7"/>
<sequence>MIHNPDIPLRPIVNSIGSPCYALAGFIHEHRHLCDQDSLHVALVFLGDIFRQNGYTNRQSQRALNPPLRVAQPNEKPDSVTFLLYVKSIFNPISRVLSQHNIKSVGPFQENIWFLSVSQG</sequence>
<gene>
    <name evidence="1" type="ORF">B7P43_G14745</name>
</gene>
<organism evidence="1 2">
    <name type="scientific">Cryptotermes secundus</name>
    <dbReference type="NCBI Taxonomy" id="105785"/>
    <lineage>
        <taxon>Eukaryota</taxon>
        <taxon>Metazoa</taxon>
        <taxon>Ecdysozoa</taxon>
        <taxon>Arthropoda</taxon>
        <taxon>Hexapoda</taxon>
        <taxon>Insecta</taxon>
        <taxon>Pterygota</taxon>
        <taxon>Neoptera</taxon>
        <taxon>Polyneoptera</taxon>
        <taxon>Dictyoptera</taxon>
        <taxon>Blattodea</taxon>
        <taxon>Blattoidea</taxon>
        <taxon>Termitoidae</taxon>
        <taxon>Kalotermitidae</taxon>
        <taxon>Cryptotermitinae</taxon>
        <taxon>Cryptotermes</taxon>
    </lineage>
</organism>
<evidence type="ECO:0000313" key="1">
    <source>
        <dbReference type="EMBL" id="PNF19778.1"/>
    </source>
</evidence>
<comment type="caution">
    <text evidence="1">The sequence shown here is derived from an EMBL/GenBank/DDBJ whole genome shotgun (WGS) entry which is preliminary data.</text>
</comment>